<gene>
    <name evidence="11" type="ORF">J2W52_003999</name>
</gene>
<dbReference type="InterPro" id="IPR010065">
    <property type="entry name" value="AA_ABC_transptr_permease_3TM"/>
</dbReference>
<sequence length="241" mass="25332">MATSSQGILDLLSPYPPGWGGVLLTGAASTVAISAGAFLIGLLLGTGGALGKLSGIRPLRLLLELYTTTVRAVPELILIVGLYYAGMDGLNRLLAALNLPAFELNGFAVAVAVLGFVQGAYMTEVLRGAILAIPVGQIEAAKAFGMGARLRFRRIILPALLPNALPGLANLWMSVTKDSALVAVVGYQELALATRLAGASTKHYFIFFLASALIYLALTVVSNALFNLLERRVRRGQPKLA</sequence>
<evidence type="ECO:0000256" key="8">
    <source>
        <dbReference type="ARBA" id="ARBA00023136"/>
    </source>
</evidence>
<proteinExistence type="inferred from homology"/>
<keyword evidence="6 9" id="KW-0812">Transmembrane</keyword>
<evidence type="ECO:0000313" key="12">
    <source>
        <dbReference type="Proteomes" id="UP001250791"/>
    </source>
</evidence>
<dbReference type="InterPro" id="IPR051613">
    <property type="entry name" value="ABC_transp_permease_HisMQ"/>
</dbReference>
<feature type="domain" description="ABC transmembrane type-1" evidence="10">
    <location>
        <begin position="27"/>
        <end position="226"/>
    </location>
</feature>
<keyword evidence="5" id="KW-0997">Cell inner membrane</keyword>
<dbReference type="EMBL" id="JAVDUP010000005">
    <property type="protein sequence ID" value="MDR6902366.1"/>
    <property type="molecule type" value="Genomic_DNA"/>
</dbReference>
<evidence type="ECO:0000313" key="11">
    <source>
        <dbReference type="EMBL" id="MDR6902366.1"/>
    </source>
</evidence>
<comment type="similarity">
    <text evidence="2">Belongs to the binding-protein-dependent transport system permease family. HisMQ subfamily.</text>
</comment>
<dbReference type="Gene3D" id="1.10.3720.10">
    <property type="entry name" value="MetI-like"/>
    <property type="match status" value="1"/>
</dbReference>
<reference evidence="11 12" key="1">
    <citation type="submission" date="2023-07" db="EMBL/GenBank/DDBJ databases">
        <title>Sorghum-associated microbial communities from plants grown in Nebraska, USA.</title>
        <authorList>
            <person name="Schachtman D."/>
        </authorList>
    </citation>
    <scope>NUCLEOTIDE SEQUENCE [LARGE SCALE GENOMIC DNA]</scope>
    <source>
        <strain evidence="11 12">3199</strain>
    </source>
</reference>
<dbReference type="Proteomes" id="UP001250791">
    <property type="component" value="Unassembled WGS sequence"/>
</dbReference>
<feature type="transmembrane region" description="Helical" evidence="9">
    <location>
        <begin position="155"/>
        <end position="173"/>
    </location>
</feature>
<feature type="transmembrane region" description="Helical" evidence="9">
    <location>
        <begin position="20"/>
        <end position="44"/>
    </location>
</feature>
<keyword evidence="12" id="KW-1185">Reference proteome</keyword>
<keyword evidence="7 9" id="KW-1133">Transmembrane helix</keyword>
<dbReference type="NCBIfam" id="TIGR01726">
    <property type="entry name" value="HEQRo_perm_3TM"/>
    <property type="match status" value="1"/>
</dbReference>
<dbReference type="InterPro" id="IPR000515">
    <property type="entry name" value="MetI-like"/>
</dbReference>
<accession>A0ABU1STQ5</accession>
<dbReference type="CDD" id="cd06261">
    <property type="entry name" value="TM_PBP2"/>
    <property type="match status" value="1"/>
</dbReference>
<evidence type="ECO:0000256" key="3">
    <source>
        <dbReference type="ARBA" id="ARBA00022448"/>
    </source>
</evidence>
<evidence type="ECO:0000256" key="5">
    <source>
        <dbReference type="ARBA" id="ARBA00022519"/>
    </source>
</evidence>
<dbReference type="RefSeq" id="WP_310233206.1">
    <property type="nucleotide sequence ID" value="NZ_JAVDUP010000005.1"/>
</dbReference>
<keyword evidence="3 9" id="KW-0813">Transport</keyword>
<feature type="transmembrane region" description="Helical" evidence="9">
    <location>
        <begin position="204"/>
        <end position="229"/>
    </location>
</feature>
<evidence type="ECO:0000256" key="9">
    <source>
        <dbReference type="RuleBase" id="RU363032"/>
    </source>
</evidence>
<comment type="subcellular location">
    <subcellularLocation>
        <location evidence="1">Cell inner membrane</location>
        <topology evidence="1">Multi-pass membrane protein</topology>
    </subcellularLocation>
    <subcellularLocation>
        <location evidence="9">Cell membrane</location>
        <topology evidence="9">Multi-pass membrane protein</topology>
    </subcellularLocation>
</comment>
<keyword evidence="8 9" id="KW-0472">Membrane</keyword>
<evidence type="ECO:0000256" key="6">
    <source>
        <dbReference type="ARBA" id="ARBA00022692"/>
    </source>
</evidence>
<organism evidence="11 12">
    <name type="scientific">Rhizobium miluonense</name>
    <dbReference type="NCBI Taxonomy" id="411945"/>
    <lineage>
        <taxon>Bacteria</taxon>
        <taxon>Pseudomonadati</taxon>
        <taxon>Pseudomonadota</taxon>
        <taxon>Alphaproteobacteria</taxon>
        <taxon>Hyphomicrobiales</taxon>
        <taxon>Rhizobiaceae</taxon>
        <taxon>Rhizobium/Agrobacterium group</taxon>
        <taxon>Rhizobium</taxon>
    </lineage>
</organism>
<comment type="caution">
    <text evidence="11">The sequence shown here is derived from an EMBL/GenBank/DDBJ whole genome shotgun (WGS) entry which is preliminary data.</text>
</comment>
<dbReference type="InterPro" id="IPR035906">
    <property type="entry name" value="MetI-like_sf"/>
</dbReference>
<evidence type="ECO:0000256" key="4">
    <source>
        <dbReference type="ARBA" id="ARBA00022475"/>
    </source>
</evidence>
<dbReference type="Pfam" id="PF00528">
    <property type="entry name" value="BPD_transp_1"/>
    <property type="match status" value="1"/>
</dbReference>
<protein>
    <submittedName>
        <fullName evidence="11">Polar amino acid transport system permease protein</fullName>
    </submittedName>
</protein>
<evidence type="ECO:0000256" key="7">
    <source>
        <dbReference type="ARBA" id="ARBA00022989"/>
    </source>
</evidence>
<feature type="transmembrane region" description="Helical" evidence="9">
    <location>
        <begin position="65"/>
        <end position="85"/>
    </location>
</feature>
<evidence type="ECO:0000256" key="2">
    <source>
        <dbReference type="ARBA" id="ARBA00010072"/>
    </source>
</evidence>
<keyword evidence="4" id="KW-1003">Cell membrane</keyword>
<name>A0ABU1STQ5_9HYPH</name>
<dbReference type="SUPFAM" id="SSF161098">
    <property type="entry name" value="MetI-like"/>
    <property type="match status" value="1"/>
</dbReference>
<evidence type="ECO:0000256" key="1">
    <source>
        <dbReference type="ARBA" id="ARBA00004429"/>
    </source>
</evidence>
<evidence type="ECO:0000259" key="10">
    <source>
        <dbReference type="PROSITE" id="PS50928"/>
    </source>
</evidence>
<dbReference type="PANTHER" id="PTHR30133">
    <property type="entry name" value="CATIONIC AMINO ACID TRANSPORTER, MEMBRANE COMPONENT"/>
    <property type="match status" value="1"/>
</dbReference>
<dbReference type="PROSITE" id="PS50928">
    <property type="entry name" value="ABC_TM1"/>
    <property type="match status" value="1"/>
</dbReference>
<feature type="transmembrane region" description="Helical" evidence="9">
    <location>
        <begin position="97"/>
        <end position="117"/>
    </location>
</feature>